<dbReference type="SUPFAM" id="SSF56176">
    <property type="entry name" value="FAD-binding/transporter-associated domain-like"/>
    <property type="match status" value="1"/>
</dbReference>
<keyword evidence="13 19" id="KW-0573">Peptidoglycan synthesis</keyword>
<evidence type="ECO:0000256" key="12">
    <source>
        <dbReference type="ARBA" id="ARBA00022960"/>
    </source>
</evidence>
<keyword evidence="9 19" id="KW-0285">Flavoprotein</keyword>
<dbReference type="STRING" id="346185.AAY42_07250"/>
<dbReference type="Gene3D" id="3.30.465.10">
    <property type="match status" value="1"/>
</dbReference>
<comment type="pathway">
    <text evidence="4 19">Cell wall biogenesis; peptidoglycan biosynthesis.</text>
</comment>
<evidence type="ECO:0000256" key="18">
    <source>
        <dbReference type="ARBA" id="ARBA00048914"/>
    </source>
</evidence>
<dbReference type="Proteomes" id="UP000050827">
    <property type="component" value="Unassembled WGS sequence"/>
</dbReference>
<evidence type="ECO:0000256" key="1">
    <source>
        <dbReference type="ARBA" id="ARBA00001974"/>
    </source>
</evidence>
<keyword evidence="14 19" id="KW-0560">Oxidoreductase</keyword>
<organism evidence="21 22">
    <name type="scientific">Flagellimonas eckloniae</name>
    <dbReference type="NCBI Taxonomy" id="346185"/>
    <lineage>
        <taxon>Bacteria</taxon>
        <taxon>Pseudomonadati</taxon>
        <taxon>Bacteroidota</taxon>
        <taxon>Flavobacteriia</taxon>
        <taxon>Flavobacteriales</taxon>
        <taxon>Flavobacteriaceae</taxon>
        <taxon>Flagellimonas</taxon>
    </lineage>
</organism>
<dbReference type="EC" id="1.3.1.98" evidence="5 19"/>
<evidence type="ECO:0000313" key="21">
    <source>
        <dbReference type="EMBL" id="KQC29705.1"/>
    </source>
</evidence>
<dbReference type="HAMAP" id="MF_00037">
    <property type="entry name" value="MurB"/>
    <property type="match status" value="1"/>
</dbReference>
<feature type="active site" evidence="19">
    <location>
        <position position="162"/>
    </location>
</feature>
<dbReference type="InterPro" id="IPR016167">
    <property type="entry name" value="FAD-bd_PCMH_sub1"/>
</dbReference>
<dbReference type="SUPFAM" id="SSF56194">
    <property type="entry name" value="Uridine diphospho-N-Acetylenolpyruvylglucosamine reductase, MurB, C-terminal domain"/>
    <property type="match status" value="1"/>
</dbReference>
<dbReference type="EMBL" id="LCTZ01000002">
    <property type="protein sequence ID" value="KQC29705.1"/>
    <property type="molecule type" value="Genomic_DNA"/>
</dbReference>
<dbReference type="Gene3D" id="3.90.78.10">
    <property type="entry name" value="UDP-N-acetylenolpyruvoylglucosamine reductase, C-terminal domain"/>
    <property type="match status" value="1"/>
</dbReference>
<feature type="active site" description="Proton donor" evidence="19">
    <location>
        <position position="237"/>
    </location>
</feature>
<dbReference type="OrthoDB" id="9804753at2"/>
<dbReference type="UniPathway" id="UPA00219"/>
<keyword evidence="15 19" id="KW-0131">Cell cycle</keyword>
<evidence type="ECO:0000256" key="7">
    <source>
        <dbReference type="ARBA" id="ARBA00022490"/>
    </source>
</evidence>
<evidence type="ECO:0000256" key="9">
    <source>
        <dbReference type="ARBA" id="ARBA00022630"/>
    </source>
</evidence>
<dbReference type="InterPro" id="IPR003170">
    <property type="entry name" value="MurB"/>
</dbReference>
<dbReference type="GO" id="GO:0008762">
    <property type="term" value="F:UDP-N-acetylmuramate dehydrogenase activity"/>
    <property type="evidence" value="ECO:0007669"/>
    <property type="project" value="UniProtKB-UniRule"/>
</dbReference>
<evidence type="ECO:0000256" key="2">
    <source>
        <dbReference type="ARBA" id="ARBA00003921"/>
    </source>
</evidence>
<dbReference type="NCBIfam" id="TIGR00179">
    <property type="entry name" value="murB"/>
    <property type="match status" value="1"/>
</dbReference>
<evidence type="ECO:0000256" key="5">
    <source>
        <dbReference type="ARBA" id="ARBA00012518"/>
    </source>
</evidence>
<keyword evidence="11 19" id="KW-0521">NADP</keyword>
<keyword evidence="7 19" id="KW-0963">Cytoplasm</keyword>
<comment type="cofactor">
    <cofactor evidence="1 19">
        <name>FAD</name>
        <dbReference type="ChEBI" id="CHEBI:57692"/>
    </cofactor>
</comment>
<dbReference type="InterPro" id="IPR036635">
    <property type="entry name" value="MurB_C_sf"/>
</dbReference>
<dbReference type="Pfam" id="PF02873">
    <property type="entry name" value="MurB_C"/>
    <property type="match status" value="1"/>
</dbReference>
<evidence type="ECO:0000256" key="4">
    <source>
        <dbReference type="ARBA" id="ARBA00004752"/>
    </source>
</evidence>
<comment type="caution">
    <text evidence="21">The sequence shown here is derived from an EMBL/GenBank/DDBJ whole genome shotgun (WGS) entry which is preliminary data.</text>
</comment>
<evidence type="ECO:0000256" key="8">
    <source>
        <dbReference type="ARBA" id="ARBA00022618"/>
    </source>
</evidence>
<evidence type="ECO:0000256" key="11">
    <source>
        <dbReference type="ARBA" id="ARBA00022857"/>
    </source>
</evidence>
<name>A0A0Q0XL17_9FLAO</name>
<evidence type="ECO:0000313" key="22">
    <source>
        <dbReference type="Proteomes" id="UP000050827"/>
    </source>
</evidence>
<evidence type="ECO:0000256" key="15">
    <source>
        <dbReference type="ARBA" id="ARBA00023306"/>
    </source>
</evidence>
<evidence type="ECO:0000259" key="20">
    <source>
        <dbReference type="PROSITE" id="PS51387"/>
    </source>
</evidence>
<comment type="similarity">
    <text evidence="19">Belongs to the MurB family.</text>
</comment>
<keyword evidence="8 19" id="KW-0132">Cell division</keyword>
<evidence type="ECO:0000256" key="14">
    <source>
        <dbReference type="ARBA" id="ARBA00023002"/>
    </source>
</evidence>
<evidence type="ECO:0000256" key="10">
    <source>
        <dbReference type="ARBA" id="ARBA00022827"/>
    </source>
</evidence>
<sequence length="338" mass="38080">MNIQENISLRNYNTFGIDVKASYFIDITGMVQLQKVLELKSYSRKFIISGGSNMLLTKDIDALVMHINLKGITVVEENEDEVIIKVMAGENWHELVLWTLERGYGGLENLSLIPGNTGTAPIQNIGAYGVELKDVFVNCSAMEIDTGELISFDKDACKFGYRDSIFKNEAKEKYIITSVSLKLTKQNHNLNTGYGAIETELKKMEVVYPTIQDISNAVIAIRQHKLPNPKEIGNSGSFFKNPVVSRKTFKRLKKNNPDIPFYEVDQEQYKIPAGWLIEQCGFKGKRFGDAGVHEKQALVLVNYGNATGEEILELAQLIHQEVDGKFKIRIQPEVNIIK</sequence>
<dbReference type="InterPro" id="IPR016166">
    <property type="entry name" value="FAD-bd_PCMH"/>
</dbReference>
<feature type="active site" evidence="19">
    <location>
        <position position="333"/>
    </location>
</feature>
<dbReference type="GO" id="GO:0051301">
    <property type="term" value="P:cell division"/>
    <property type="evidence" value="ECO:0007669"/>
    <property type="project" value="UniProtKB-KW"/>
</dbReference>
<dbReference type="GO" id="GO:0071555">
    <property type="term" value="P:cell wall organization"/>
    <property type="evidence" value="ECO:0007669"/>
    <property type="project" value="UniProtKB-KW"/>
</dbReference>
<evidence type="ECO:0000256" key="16">
    <source>
        <dbReference type="ARBA" id="ARBA00023316"/>
    </source>
</evidence>
<keyword evidence="16 19" id="KW-0961">Cell wall biogenesis/degradation</keyword>
<dbReference type="GO" id="GO:0071949">
    <property type="term" value="F:FAD binding"/>
    <property type="evidence" value="ECO:0007669"/>
    <property type="project" value="InterPro"/>
</dbReference>
<dbReference type="Pfam" id="PF01565">
    <property type="entry name" value="FAD_binding_4"/>
    <property type="match status" value="1"/>
</dbReference>
<dbReference type="InterPro" id="IPR036318">
    <property type="entry name" value="FAD-bd_PCMH-like_sf"/>
</dbReference>
<dbReference type="AlphaFoldDB" id="A0A0Q0XL17"/>
<dbReference type="PROSITE" id="PS51387">
    <property type="entry name" value="FAD_PCMH"/>
    <property type="match status" value="1"/>
</dbReference>
<dbReference type="InterPro" id="IPR011601">
    <property type="entry name" value="MurB_C"/>
</dbReference>
<comment type="subcellular location">
    <subcellularLocation>
        <location evidence="3 19">Cytoplasm</location>
    </subcellularLocation>
</comment>
<protein>
    <recommendedName>
        <fullName evidence="6 19">UDP-N-acetylenolpyruvoylglucosamine reductase</fullName>
        <ecNumber evidence="5 19">1.3.1.98</ecNumber>
    </recommendedName>
    <alternativeName>
        <fullName evidence="17 19">UDP-N-acetylmuramate dehydrogenase</fullName>
    </alternativeName>
</protein>
<dbReference type="PANTHER" id="PTHR21071">
    <property type="entry name" value="UDP-N-ACETYLENOLPYRUVOYLGLUCOSAMINE REDUCTASE"/>
    <property type="match status" value="1"/>
</dbReference>
<dbReference type="GO" id="GO:0005829">
    <property type="term" value="C:cytosol"/>
    <property type="evidence" value="ECO:0007669"/>
    <property type="project" value="TreeGrafter"/>
</dbReference>
<dbReference type="PATRIC" id="fig|1547436.3.peg.1494"/>
<dbReference type="PANTHER" id="PTHR21071:SF4">
    <property type="entry name" value="UDP-N-ACETYLENOLPYRUVOYLGLUCOSAMINE REDUCTASE"/>
    <property type="match status" value="1"/>
</dbReference>
<evidence type="ECO:0000256" key="17">
    <source>
        <dbReference type="ARBA" id="ARBA00031026"/>
    </source>
</evidence>
<comment type="catalytic activity">
    <reaction evidence="18 19">
        <text>UDP-N-acetyl-alpha-D-muramate + NADP(+) = UDP-N-acetyl-3-O-(1-carboxyvinyl)-alpha-D-glucosamine + NADPH + H(+)</text>
        <dbReference type="Rhea" id="RHEA:12248"/>
        <dbReference type="ChEBI" id="CHEBI:15378"/>
        <dbReference type="ChEBI" id="CHEBI:57783"/>
        <dbReference type="ChEBI" id="CHEBI:58349"/>
        <dbReference type="ChEBI" id="CHEBI:68483"/>
        <dbReference type="ChEBI" id="CHEBI:70757"/>
        <dbReference type="EC" id="1.3.1.98"/>
    </reaction>
</comment>
<keyword evidence="12 19" id="KW-0133">Cell shape</keyword>
<feature type="domain" description="FAD-binding PCMH-type" evidence="20">
    <location>
        <begin position="17"/>
        <end position="186"/>
    </location>
</feature>
<evidence type="ECO:0000256" key="3">
    <source>
        <dbReference type="ARBA" id="ARBA00004496"/>
    </source>
</evidence>
<reference evidence="21 22" key="1">
    <citation type="submission" date="2015-04" db="EMBL/GenBank/DDBJ databases">
        <title>Complete genome of flavobacterium.</title>
        <authorList>
            <person name="Kwon Y.M."/>
            <person name="Kim S.-J."/>
        </authorList>
    </citation>
    <scope>NUCLEOTIDE SEQUENCE [LARGE SCALE GENOMIC DNA]</scope>
    <source>
        <strain evidence="21 22">DK169</strain>
    </source>
</reference>
<comment type="function">
    <text evidence="2 19">Cell wall formation.</text>
</comment>
<evidence type="ECO:0000256" key="19">
    <source>
        <dbReference type="HAMAP-Rule" id="MF_00037"/>
    </source>
</evidence>
<dbReference type="InterPro" id="IPR016169">
    <property type="entry name" value="FAD-bd_PCMH_sub2"/>
</dbReference>
<dbReference type="GO" id="GO:0008360">
    <property type="term" value="P:regulation of cell shape"/>
    <property type="evidence" value="ECO:0007669"/>
    <property type="project" value="UniProtKB-KW"/>
</dbReference>
<keyword evidence="10 19" id="KW-0274">FAD</keyword>
<accession>A0A0Q0XL17</accession>
<evidence type="ECO:0000256" key="13">
    <source>
        <dbReference type="ARBA" id="ARBA00022984"/>
    </source>
</evidence>
<dbReference type="GO" id="GO:0009252">
    <property type="term" value="P:peptidoglycan biosynthetic process"/>
    <property type="evidence" value="ECO:0007669"/>
    <property type="project" value="UniProtKB-UniRule"/>
</dbReference>
<gene>
    <name evidence="19" type="primary">murB</name>
    <name evidence="21" type="ORF">AAY42_07250</name>
</gene>
<dbReference type="Gene3D" id="3.30.43.10">
    <property type="entry name" value="Uridine Diphospho-n-acetylenolpyruvylglucosamine Reductase, domain 2"/>
    <property type="match status" value="1"/>
</dbReference>
<dbReference type="NCBIfam" id="NF000755">
    <property type="entry name" value="PRK00046.1"/>
    <property type="match status" value="1"/>
</dbReference>
<keyword evidence="22" id="KW-1185">Reference proteome</keyword>
<evidence type="ECO:0000256" key="6">
    <source>
        <dbReference type="ARBA" id="ARBA00015188"/>
    </source>
</evidence>
<dbReference type="InterPro" id="IPR006094">
    <property type="entry name" value="Oxid_FAD_bind_N"/>
</dbReference>
<proteinExistence type="inferred from homology"/>
<dbReference type="RefSeq" id="WP_055393745.1">
    <property type="nucleotide sequence ID" value="NZ_LCTZ01000002.1"/>
</dbReference>